<keyword evidence="1" id="KW-0614">Plasmid</keyword>
<sequence>MEKEANQQSSLCLVWRQLSIRGVFMNARVIRNKHAENFRKICLLFIRLTSNVLKLFPFAMVMCSVVWFYFCPEYILSDIVNDWHDADTLEKIGLVRLYLKTSFILTVVGVVISYLSSDKFMPVKRRK</sequence>
<evidence type="ECO:0000313" key="2">
    <source>
        <dbReference type="Proteomes" id="UP001481170"/>
    </source>
</evidence>
<evidence type="ECO:0000313" key="1">
    <source>
        <dbReference type="EMBL" id="XOW94904.1"/>
    </source>
</evidence>
<proteinExistence type="predicted"/>
<reference evidence="1" key="1">
    <citation type="submission" date="2025-01" db="EMBL/GenBank/DDBJ databases">
        <authorList>
            <person name="Sun R."/>
            <person name="Lian X."/>
        </authorList>
    </citation>
    <scope>NUCLEOTIDE SEQUENCE</scope>
    <source>
        <strain evidence="1">PS2Canimalfeces12</strain>
    </source>
</reference>
<dbReference type="Proteomes" id="UP001481170">
    <property type="component" value="Plasmid pPS2C_64kb"/>
</dbReference>
<gene>
    <name evidence="1" type="ORF">ABTZ31_026195</name>
</gene>
<protein>
    <submittedName>
        <fullName evidence="1">Uncharacterized protein</fullName>
    </submittedName>
</protein>
<name>A0ACD5GK18_ECOLX</name>
<accession>A0ACD5GK18</accession>
<geneLocation type="plasmid" evidence="1 2">
    <name>pPS2C_64kb</name>
</geneLocation>
<organism evidence="1 2">
    <name type="scientific">Escherichia coli</name>
    <dbReference type="NCBI Taxonomy" id="562"/>
    <lineage>
        <taxon>Bacteria</taxon>
        <taxon>Pseudomonadati</taxon>
        <taxon>Pseudomonadota</taxon>
        <taxon>Gammaproteobacteria</taxon>
        <taxon>Enterobacterales</taxon>
        <taxon>Enterobacteriaceae</taxon>
        <taxon>Escherichia</taxon>
    </lineage>
</organism>
<dbReference type="EMBL" id="CP180603">
    <property type="protein sequence ID" value="XOW94904.1"/>
    <property type="molecule type" value="Genomic_DNA"/>
</dbReference>